<gene>
    <name evidence="2" type="ORF">NDR86_25305</name>
</gene>
<name>A0A9X2EAR6_9NOCA</name>
<dbReference type="AlphaFoldDB" id="A0A9X2EAR6"/>
<reference evidence="2" key="1">
    <citation type="submission" date="2022-06" db="EMBL/GenBank/DDBJ databases">
        <title>Novel species in genus nocardia.</title>
        <authorList>
            <person name="Li F."/>
        </authorList>
    </citation>
    <scope>NUCLEOTIDE SEQUENCE</scope>
    <source>
        <strain evidence="2">CDC141</strain>
    </source>
</reference>
<keyword evidence="1" id="KW-1133">Transmembrane helix</keyword>
<sequence>MFKVARRGVSENRVAGMRAGRTLGTVPMDHRLLLTFTLTTRYAFPILGVILIALEFLVDGTVGVLGGGSGSGRAPGEPLVGAWTWRPAAFSSTSACAWPCSADRRSRLPGTVIGPDVTQRP</sequence>
<keyword evidence="1" id="KW-0812">Transmembrane</keyword>
<accession>A0A9X2EAR6</accession>
<keyword evidence="3" id="KW-1185">Reference proteome</keyword>
<evidence type="ECO:0000256" key="1">
    <source>
        <dbReference type="SAM" id="Phobius"/>
    </source>
</evidence>
<evidence type="ECO:0000313" key="3">
    <source>
        <dbReference type="Proteomes" id="UP001139157"/>
    </source>
</evidence>
<dbReference type="Proteomes" id="UP001139157">
    <property type="component" value="Unassembled WGS sequence"/>
</dbReference>
<evidence type="ECO:0000313" key="2">
    <source>
        <dbReference type="EMBL" id="MCM6776811.1"/>
    </source>
</evidence>
<organism evidence="2 3">
    <name type="scientific">Nocardia pulmonis</name>
    <dbReference type="NCBI Taxonomy" id="2951408"/>
    <lineage>
        <taxon>Bacteria</taxon>
        <taxon>Bacillati</taxon>
        <taxon>Actinomycetota</taxon>
        <taxon>Actinomycetes</taxon>
        <taxon>Mycobacteriales</taxon>
        <taxon>Nocardiaceae</taxon>
        <taxon>Nocardia</taxon>
    </lineage>
</organism>
<keyword evidence="1" id="KW-0472">Membrane</keyword>
<feature type="transmembrane region" description="Helical" evidence="1">
    <location>
        <begin position="42"/>
        <end position="65"/>
    </location>
</feature>
<protein>
    <submittedName>
        <fullName evidence="2">Uncharacterized protein</fullName>
    </submittedName>
</protein>
<comment type="caution">
    <text evidence="2">The sequence shown here is derived from an EMBL/GenBank/DDBJ whole genome shotgun (WGS) entry which is preliminary data.</text>
</comment>
<proteinExistence type="predicted"/>
<dbReference type="EMBL" id="JAMRXG010000011">
    <property type="protein sequence ID" value="MCM6776811.1"/>
    <property type="molecule type" value="Genomic_DNA"/>
</dbReference>